<proteinExistence type="predicted"/>
<feature type="domain" description="PDZ" evidence="13">
    <location>
        <begin position="167"/>
        <end position="247"/>
    </location>
</feature>
<evidence type="ECO:0000256" key="9">
    <source>
        <dbReference type="ARBA" id="ARBA00032825"/>
    </source>
</evidence>
<dbReference type="GO" id="GO:0005102">
    <property type="term" value="F:signaling receptor binding"/>
    <property type="evidence" value="ECO:0007669"/>
    <property type="project" value="TreeGrafter"/>
</dbReference>
<dbReference type="PROSITE" id="PS50106">
    <property type="entry name" value="PDZ"/>
    <property type="match status" value="2"/>
</dbReference>
<dbReference type="FunFam" id="2.30.42.10:FF:000068">
    <property type="entry name" value="Na(+)/H(+) exchange regulatory cofactor NHE-RF"/>
    <property type="match status" value="1"/>
</dbReference>
<dbReference type="GO" id="GO:0001726">
    <property type="term" value="C:ruffle"/>
    <property type="evidence" value="ECO:0007669"/>
    <property type="project" value="UniProtKB-SubCell"/>
</dbReference>
<keyword evidence="7" id="KW-0472">Membrane</keyword>
<evidence type="ECO:0000256" key="10">
    <source>
        <dbReference type="ARBA" id="ARBA00032844"/>
    </source>
</evidence>
<dbReference type="PANTHER" id="PTHR14191:SF7">
    <property type="entry name" value="NA(+)_H(+) EXCHANGE REGULATORY COFACTOR NHE-RF1"/>
    <property type="match status" value="1"/>
</dbReference>
<feature type="compositionally biased region" description="Basic and acidic residues" evidence="12">
    <location>
        <begin position="114"/>
        <end position="123"/>
    </location>
</feature>
<dbReference type="AlphaFoldDB" id="A0A834CK71"/>
<evidence type="ECO:0000256" key="1">
    <source>
        <dbReference type="ARBA" id="ARBA00004105"/>
    </source>
</evidence>
<evidence type="ECO:0000256" key="6">
    <source>
        <dbReference type="ARBA" id="ARBA00022737"/>
    </source>
</evidence>
<dbReference type="GO" id="GO:0043495">
    <property type="term" value="F:protein-membrane adaptor activity"/>
    <property type="evidence" value="ECO:0007669"/>
    <property type="project" value="TreeGrafter"/>
</dbReference>
<sequence length="434" mass="46721">MSHLRPRLCAMEKGSGGYGFHLHGDKGKSGQFIRLVEPDTPASAAGLLAGDRLMFVNGESVEGESHQQVVSRIRATTGALELIVVDDETAELLKKHNLQCRKEFVTEGIPVPGRDSDSDRGDVHSNGTPREASPVPHENGDTSSERSGRLSITSSIKDEPDGLRPRLCHMKKGQSGYGFNLHSEKSRPGQFIRAVDDHSPAQKAGLRPQDKIIQVNGVAVAGMQHSEVVAAIKAGGDETRLLVVDAETEEFFNKCNVTPTEEHVTGALPEPESKRESEEETAAEQKPKEPVSSRASSASSSSSLQQAAPSSPPAEVTGSEEDPWRPADTSDHVCVCVCVCAGGGAPASRAGLLRRQPGSEHVAGRGQRKSSQEEGGQEGPVHGLEQEERTLQQLIGSWPSPRRPPGETSERRVVGVNLRLTQLLLNCHVEQYYK</sequence>
<feature type="region of interest" description="Disordered" evidence="12">
    <location>
        <begin position="108"/>
        <end position="166"/>
    </location>
</feature>
<dbReference type="InterPro" id="IPR015098">
    <property type="entry name" value="EBP50_C"/>
</dbReference>
<evidence type="ECO:0000313" key="14">
    <source>
        <dbReference type="EMBL" id="KAF6730714.1"/>
    </source>
</evidence>
<evidence type="ECO:0000256" key="8">
    <source>
        <dbReference type="ARBA" id="ARBA00030310"/>
    </source>
</evidence>
<dbReference type="EMBL" id="WKFB01000231">
    <property type="protein sequence ID" value="KAF6730714.1"/>
    <property type="molecule type" value="Genomic_DNA"/>
</dbReference>
<feature type="compositionally biased region" description="Low complexity" evidence="12">
    <location>
        <begin position="292"/>
        <end position="309"/>
    </location>
</feature>
<dbReference type="InterPro" id="IPR001478">
    <property type="entry name" value="PDZ"/>
</dbReference>
<evidence type="ECO:0000256" key="3">
    <source>
        <dbReference type="ARBA" id="ARBA00004466"/>
    </source>
</evidence>
<evidence type="ECO:0000256" key="11">
    <source>
        <dbReference type="ARBA" id="ARBA00033293"/>
    </source>
</evidence>
<comment type="subcellular location">
    <subcellularLocation>
        <location evidence="4">Cell projection</location>
        <location evidence="4">Filopodium</location>
    </subcellularLocation>
    <subcellularLocation>
        <location evidence="1">Cell projection</location>
        <location evidence="1">Microvillus</location>
    </subcellularLocation>
    <subcellularLocation>
        <location evidence="3">Cell projection</location>
        <location evidence="3">Ruffle</location>
    </subcellularLocation>
    <subcellularLocation>
        <location evidence="2">Endomembrane system</location>
        <topology evidence="2">Peripheral membrane protein</topology>
    </subcellularLocation>
</comment>
<dbReference type="Gene3D" id="2.30.42.10">
    <property type="match status" value="2"/>
</dbReference>
<evidence type="ECO:0000256" key="4">
    <source>
        <dbReference type="ARBA" id="ARBA00004486"/>
    </source>
</evidence>
<dbReference type="Pfam" id="PF00595">
    <property type="entry name" value="PDZ"/>
    <property type="match status" value="2"/>
</dbReference>
<evidence type="ECO:0000313" key="15">
    <source>
        <dbReference type="Proteomes" id="UP000646548"/>
    </source>
</evidence>
<gene>
    <name evidence="14" type="ORF">FQA47_002989</name>
</gene>
<dbReference type="CDD" id="cd06768">
    <property type="entry name" value="PDZ_NHERF-like"/>
    <property type="match status" value="2"/>
</dbReference>
<dbReference type="Pfam" id="PF09007">
    <property type="entry name" value="EBP50_C"/>
    <property type="match status" value="1"/>
</dbReference>
<dbReference type="GO" id="GO:0005902">
    <property type="term" value="C:microvillus"/>
    <property type="evidence" value="ECO:0007669"/>
    <property type="project" value="UniProtKB-SubCell"/>
</dbReference>
<evidence type="ECO:0000256" key="2">
    <source>
        <dbReference type="ARBA" id="ARBA00004184"/>
    </source>
</evidence>
<feature type="compositionally biased region" description="Basic and acidic residues" evidence="12">
    <location>
        <begin position="271"/>
        <end position="291"/>
    </location>
</feature>
<dbReference type="SUPFAM" id="SSF50156">
    <property type="entry name" value="PDZ domain-like"/>
    <property type="match status" value="2"/>
</dbReference>
<dbReference type="GO" id="GO:0072659">
    <property type="term" value="P:protein localization to plasma membrane"/>
    <property type="evidence" value="ECO:0007669"/>
    <property type="project" value="TreeGrafter"/>
</dbReference>
<organism evidence="14 15">
    <name type="scientific">Oryzias melastigma</name>
    <name type="common">Marine medaka</name>
    <dbReference type="NCBI Taxonomy" id="30732"/>
    <lineage>
        <taxon>Eukaryota</taxon>
        <taxon>Metazoa</taxon>
        <taxon>Chordata</taxon>
        <taxon>Craniata</taxon>
        <taxon>Vertebrata</taxon>
        <taxon>Euteleostomi</taxon>
        <taxon>Actinopterygii</taxon>
        <taxon>Neopterygii</taxon>
        <taxon>Teleostei</taxon>
        <taxon>Neoteleostei</taxon>
        <taxon>Acanthomorphata</taxon>
        <taxon>Ovalentaria</taxon>
        <taxon>Atherinomorphae</taxon>
        <taxon>Beloniformes</taxon>
        <taxon>Adrianichthyidae</taxon>
        <taxon>Oryziinae</taxon>
        <taxon>Oryzias</taxon>
    </lineage>
</organism>
<evidence type="ECO:0000256" key="12">
    <source>
        <dbReference type="SAM" id="MobiDB-lite"/>
    </source>
</evidence>
<feature type="domain" description="PDZ" evidence="13">
    <location>
        <begin position="8"/>
        <end position="88"/>
    </location>
</feature>
<dbReference type="InterPro" id="IPR051067">
    <property type="entry name" value="NHER"/>
</dbReference>
<evidence type="ECO:0000259" key="13">
    <source>
        <dbReference type="PROSITE" id="PS50106"/>
    </source>
</evidence>
<name>A0A834CK71_ORYME</name>
<dbReference type="GO" id="GO:0016324">
    <property type="term" value="C:apical plasma membrane"/>
    <property type="evidence" value="ECO:0007669"/>
    <property type="project" value="TreeGrafter"/>
</dbReference>
<protein>
    <recommendedName>
        <fullName evidence="5">Na(+)/H(+) exchange regulatory cofactor NHE-RF1</fullName>
    </recommendedName>
    <alternativeName>
        <fullName evidence="10">Ezrin-radixin-moesin-binding phosphoprotein 50</fullName>
    </alternativeName>
    <alternativeName>
        <fullName evidence="9">Regulatory cofactor of Na(+)/H(+) exchanger</fullName>
    </alternativeName>
    <alternativeName>
        <fullName evidence="8">Sodium-hydrogen exchanger regulatory factor 1</fullName>
    </alternativeName>
    <alternativeName>
        <fullName evidence="11">Solute carrier family 9 isoform A3 regulatory factor 1</fullName>
    </alternativeName>
</protein>
<accession>A0A834CK71</accession>
<dbReference type="GO" id="GO:0030175">
    <property type="term" value="C:filopodium"/>
    <property type="evidence" value="ECO:0007669"/>
    <property type="project" value="UniProtKB-SubCell"/>
</dbReference>
<reference evidence="14" key="1">
    <citation type="journal article" name="BMC Genomics">
        <title>Long-read sequencing and de novo genome assembly of marine medaka (Oryzias melastigma).</title>
        <authorList>
            <person name="Liang P."/>
            <person name="Saqib H.S.A."/>
            <person name="Ni X."/>
            <person name="Shen Y."/>
        </authorList>
    </citation>
    <scope>NUCLEOTIDE SEQUENCE</scope>
    <source>
        <strain evidence="14">Bigg-433</strain>
    </source>
</reference>
<evidence type="ECO:0000256" key="7">
    <source>
        <dbReference type="ARBA" id="ARBA00023136"/>
    </source>
</evidence>
<evidence type="ECO:0000256" key="5">
    <source>
        <dbReference type="ARBA" id="ARBA00016876"/>
    </source>
</evidence>
<feature type="compositionally biased region" description="Basic and acidic residues" evidence="12">
    <location>
        <begin position="138"/>
        <end position="148"/>
    </location>
</feature>
<dbReference type="Proteomes" id="UP000646548">
    <property type="component" value="Unassembled WGS sequence"/>
</dbReference>
<comment type="caution">
    <text evidence="14">The sequence shown here is derived from an EMBL/GenBank/DDBJ whole genome shotgun (WGS) entry which is preliminary data.</text>
</comment>
<keyword evidence="6" id="KW-0677">Repeat</keyword>
<dbReference type="SMART" id="SM00228">
    <property type="entry name" value="PDZ"/>
    <property type="match status" value="2"/>
</dbReference>
<dbReference type="PANTHER" id="PTHR14191">
    <property type="entry name" value="PDZ DOMAIN CONTAINING PROTEIN"/>
    <property type="match status" value="1"/>
</dbReference>
<dbReference type="GO" id="GO:0012505">
    <property type="term" value="C:endomembrane system"/>
    <property type="evidence" value="ECO:0007669"/>
    <property type="project" value="UniProtKB-SubCell"/>
</dbReference>
<dbReference type="InterPro" id="IPR036034">
    <property type="entry name" value="PDZ_sf"/>
</dbReference>
<feature type="region of interest" description="Disordered" evidence="12">
    <location>
        <begin position="348"/>
        <end position="385"/>
    </location>
</feature>
<feature type="region of interest" description="Disordered" evidence="12">
    <location>
        <begin position="254"/>
        <end position="327"/>
    </location>
</feature>